<dbReference type="SMART" id="SM00479">
    <property type="entry name" value="EXOIII"/>
    <property type="match status" value="1"/>
</dbReference>
<dbReference type="InterPro" id="IPR012337">
    <property type="entry name" value="RNaseH-like_sf"/>
</dbReference>
<accession>A0A2M7W0N4</accession>
<sequence>MAEKLLFFDTETTTGWFDVALITEVVEIGWVLTEGTSVISEGQSLISSIIPINSYTEKLIEISNNMLADAPQLHDYFPEIVRQSEGAILVGHNTQYDLRVIDETLARRGHTITPWYEEFANRPYLDTMHLFGKIMPNAPDRKLKTAMSYAGLDPELKKHRALPDSQFTKDVFFWLWPKLAKMYEVETYSDFVEAWRGKKPRQQLTLL</sequence>
<dbReference type="Pfam" id="PF00929">
    <property type="entry name" value="RNase_T"/>
    <property type="match status" value="1"/>
</dbReference>
<dbReference type="AlphaFoldDB" id="A0A2M7W0N4"/>
<protein>
    <recommendedName>
        <fullName evidence="1">Exonuclease domain-containing protein</fullName>
    </recommendedName>
</protein>
<gene>
    <name evidence="2" type="ORF">COX64_05060</name>
</gene>
<dbReference type="GO" id="GO:0045004">
    <property type="term" value="P:DNA replication proofreading"/>
    <property type="evidence" value="ECO:0007669"/>
    <property type="project" value="TreeGrafter"/>
</dbReference>
<comment type="caution">
    <text evidence="2">The sequence shown here is derived from an EMBL/GenBank/DDBJ whole genome shotgun (WGS) entry which is preliminary data.</text>
</comment>
<dbReference type="Gene3D" id="3.30.420.10">
    <property type="entry name" value="Ribonuclease H-like superfamily/Ribonuclease H"/>
    <property type="match status" value="1"/>
</dbReference>
<dbReference type="Proteomes" id="UP000228952">
    <property type="component" value="Unassembled WGS sequence"/>
</dbReference>
<dbReference type="GO" id="GO:0003676">
    <property type="term" value="F:nucleic acid binding"/>
    <property type="evidence" value="ECO:0007669"/>
    <property type="project" value="InterPro"/>
</dbReference>
<dbReference type="EMBL" id="PFQB01000127">
    <property type="protein sequence ID" value="PJA12117.1"/>
    <property type="molecule type" value="Genomic_DNA"/>
</dbReference>
<reference evidence="3" key="1">
    <citation type="submission" date="2017-09" db="EMBL/GenBank/DDBJ databases">
        <title>Depth-based differentiation of microbial function through sediment-hosted aquifers and enrichment of novel symbionts in the deep terrestrial subsurface.</title>
        <authorList>
            <person name="Probst A.J."/>
            <person name="Ladd B."/>
            <person name="Jarett J.K."/>
            <person name="Geller-Mcgrath D.E."/>
            <person name="Sieber C.M.K."/>
            <person name="Emerson J.B."/>
            <person name="Anantharaman K."/>
            <person name="Thomas B.C."/>
            <person name="Malmstrom R."/>
            <person name="Stieglmeier M."/>
            <person name="Klingl A."/>
            <person name="Woyke T."/>
            <person name="Ryan C.M."/>
            <person name="Banfield J.F."/>
        </authorList>
    </citation>
    <scope>NUCLEOTIDE SEQUENCE [LARGE SCALE GENOMIC DNA]</scope>
</reference>
<name>A0A2M7W0N4_9BACT</name>
<dbReference type="GO" id="GO:0008408">
    <property type="term" value="F:3'-5' exonuclease activity"/>
    <property type="evidence" value="ECO:0007669"/>
    <property type="project" value="TreeGrafter"/>
</dbReference>
<dbReference type="InterPro" id="IPR013520">
    <property type="entry name" value="Ribonucl_H"/>
</dbReference>
<proteinExistence type="predicted"/>
<dbReference type="CDD" id="cd06127">
    <property type="entry name" value="DEDDh"/>
    <property type="match status" value="1"/>
</dbReference>
<evidence type="ECO:0000259" key="1">
    <source>
        <dbReference type="SMART" id="SM00479"/>
    </source>
</evidence>
<feature type="domain" description="Exonuclease" evidence="1">
    <location>
        <begin position="4"/>
        <end position="181"/>
    </location>
</feature>
<dbReference type="SUPFAM" id="SSF53098">
    <property type="entry name" value="Ribonuclease H-like"/>
    <property type="match status" value="1"/>
</dbReference>
<dbReference type="PANTHER" id="PTHR30231">
    <property type="entry name" value="DNA POLYMERASE III SUBUNIT EPSILON"/>
    <property type="match status" value="1"/>
</dbReference>
<dbReference type="PANTHER" id="PTHR30231:SF41">
    <property type="entry name" value="DNA POLYMERASE III SUBUNIT EPSILON"/>
    <property type="match status" value="1"/>
</dbReference>
<evidence type="ECO:0000313" key="2">
    <source>
        <dbReference type="EMBL" id="PJA12117.1"/>
    </source>
</evidence>
<organism evidence="2 3">
    <name type="scientific">Candidatus Dojkabacteria bacterium CG_4_10_14_0_2_um_filter_Dojkabacteria_WS6_41_15</name>
    <dbReference type="NCBI Taxonomy" id="2014249"/>
    <lineage>
        <taxon>Bacteria</taxon>
        <taxon>Candidatus Dojkabacteria</taxon>
    </lineage>
</organism>
<evidence type="ECO:0000313" key="3">
    <source>
        <dbReference type="Proteomes" id="UP000228952"/>
    </source>
</evidence>
<dbReference type="GO" id="GO:0005829">
    <property type="term" value="C:cytosol"/>
    <property type="evidence" value="ECO:0007669"/>
    <property type="project" value="TreeGrafter"/>
</dbReference>
<dbReference type="InterPro" id="IPR036397">
    <property type="entry name" value="RNaseH_sf"/>
</dbReference>